<dbReference type="EMBL" id="CAKJTJ010000017">
    <property type="protein sequence ID" value="CAG9622163.1"/>
    <property type="molecule type" value="Genomic_DNA"/>
</dbReference>
<accession>A0ABN8AGH8</accession>
<protein>
    <submittedName>
        <fullName evidence="2">Uncharacterized protein</fullName>
    </submittedName>
</protein>
<keyword evidence="3" id="KW-1185">Reference proteome</keyword>
<evidence type="ECO:0000256" key="1">
    <source>
        <dbReference type="SAM" id="Phobius"/>
    </source>
</evidence>
<name>A0ABN8AGH8_9BACI</name>
<dbReference type="Proteomes" id="UP000789833">
    <property type="component" value="Unassembled WGS sequence"/>
</dbReference>
<feature type="transmembrane region" description="Helical" evidence="1">
    <location>
        <begin position="42"/>
        <end position="59"/>
    </location>
</feature>
<comment type="caution">
    <text evidence="2">The sequence shown here is derived from an EMBL/GenBank/DDBJ whole genome shotgun (WGS) entry which is preliminary data.</text>
</comment>
<sequence length="207" mass="23857">MDYVDENLFEFLLIFIGLIAIYSGLISYIQKGVSSESPVSRFRGISLTLILVSGIIFLFNAENGWITLLGVLLLPVLTSFKQLKTNEILVNKYLPDTFFNLLEENLTKYGYAFEKDVRPDDLAITSKYYTNYDFTHSNEKIKVNWKDSEQSTIQAEFINFQDKDFIKEMVIALREARPPISYLSYNKISLVVAVICLYIGCIRLYGY</sequence>
<keyword evidence="1" id="KW-0812">Transmembrane</keyword>
<evidence type="ECO:0000313" key="3">
    <source>
        <dbReference type="Proteomes" id="UP000789833"/>
    </source>
</evidence>
<evidence type="ECO:0000313" key="2">
    <source>
        <dbReference type="EMBL" id="CAG9622163.1"/>
    </source>
</evidence>
<feature type="transmembrane region" description="Helical" evidence="1">
    <location>
        <begin position="12"/>
        <end position="30"/>
    </location>
</feature>
<keyword evidence="1" id="KW-0472">Membrane</keyword>
<proteinExistence type="predicted"/>
<keyword evidence="1" id="KW-1133">Transmembrane helix</keyword>
<organism evidence="2 3">
    <name type="scientific">Sutcliffiella rhizosphaerae</name>
    <dbReference type="NCBI Taxonomy" id="2880967"/>
    <lineage>
        <taxon>Bacteria</taxon>
        <taxon>Bacillati</taxon>
        <taxon>Bacillota</taxon>
        <taxon>Bacilli</taxon>
        <taxon>Bacillales</taxon>
        <taxon>Bacillaceae</taxon>
        <taxon>Sutcliffiella</taxon>
    </lineage>
</organism>
<gene>
    <name evidence="2" type="ORF">BACCIP111883_02954</name>
</gene>
<feature type="transmembrane region" description="Helical" evidence="1">
    <location>
        <begin position="188"/>
        <end position="206"/>
    </location>
</feature>
<dbReference type="RefSeq" id="WP_230502381.1">
    <property type="nucleotide sequence ID" value="NZ_CAKJTJ010000017.1"/>
</dbReference>
<reference evidence="2 3" key="1">
    <citation type="submission" date="2021-10" db="EMBL/GenBank/DDBJ databases">
        <authorList>
            <person name="Criscuolo A."/>
        </authorList>
    </citation>
    <scope>NUCLEOTIDE SEQUENCE [LARGE SCALE GENOMIC DNA]</scope>
    <source>
        <strain evidence="3">CIP 111883</strain>
    </source>
</reference>